<evidence type="ECO:0000256" key="2">
    <source>
        <dbReference type="ARBA" id="ARBA00022723"/>
    </source>
</evidence>
<evidence type="ECO:0000313" key="7">
    <source>
        <dbReference type="EMBL" id="MDK2564109.1"/>
    </source>
</evidence>
<dbReference type="Pfam" id="PF09989">
    <property type="entry name" value="DUF2229"/>
    <property type="match status" value="1"/>
</dbReference>
<gene>
    <name evidence="7" type="ORF">QOZ84_11160</name>
</gene>
<feature type="domain" description="ATPase BadF/BadG/BcrA/BcrD type" evidence="5">
    <location>
        <begin position="322"/>
        <end position="575"/>
    </location>
</feature>
<dbReference type="InterPro" id="IPR008275">
    <property type="entry name" value="CoA_E_activase_dom"/>
</dbReference>
<proteinExistence type="predicted"/>
<keyword evidence="2" id="KW-0479">Metal-binding</keyword>
<dbReference type="InterPro" id="IPR018709">
    <property type="entry name" value="CoA_activase_DUF2229"/>
</dbReference>
<dbReference type="CDD" id="cd24034">
    <property type="entry name" value="ASKHA_NBD_O66634-like_rpt1"/>
    <property type="match status" value="1"/>
</dbReference>
<evidence type="ECO:0000256" key="3">
    <source>
        <dbReference type="ARBA" id="ARBA00023004"/>
    </source>
</evidence>
<dbReference type="PANTHER" id="PTHR32329:SF4">
    <property type="entry name" value="ACTIVATOR OF 2-HYDROXYACYL-COA DEHYDRATASE"/>
    <property type="match status" value="1"/>
</dbReference>
<dbReference type="Gene3D" id="3.30.420.40">
    <property type="match status" value="4"/>
</dbReference>
<dbReference type="RefSeq" id="WP_284133040.1">
    <property type="nucleotide sequence ID" value="NZ_JASKYM010000005.1"/>
</dbReference>
<evidence type="ECO:0000256" key="1">
    <source>
        <dbReference type="ARBA" id="ARBA00001966"/>
    </source>
</evidence>
<evidence type="ECO:0000256" key="4">
    <source>
        <dbReference type="ARBA" id="ARBA00023014"/>
    </source>
</evidence>
<evidence type="ECO:0000313" key="8">
    <source>
        <dbReference type="Proteomes" id="UP001301012"/>
    </source>
</evidence>
<keyword evidence="3" id="KW-0408">Iron</keyword>
<dbReference type="InterPro" id="IPR051805">
    <property type="entry name" value="Dehydratase_Activator_Redct"/>
</dbReference>
<feature type="domain" description="ATPase BadF/BadG/BcrA/BcrD type" evidence="5">
    <location>
        <begin position="7"/>
        <end position="255"/>
    </location>
</feature>
<dbReference type="NCBIfam" id="TIGR00241">
    <property type="entry name" value="CoA_E_activ"/>
    <property type="match status" value="1"/>
</dbReference>
<sequence>MEEIFHIGIDIGSTTVKIVVLDSNDEIVYKEYKRHYSDIKKSVKEALVNIYNSIGNSKIKVVITGSGGIDISKNLNVKFIQEVISSTRAIEYYYPQTDVVIELGGEDAKITYLSGGIDQRMNGICAGGTGAFIDQMASLLQTDAVGLNELAKEYEVIYPIASRCGVFAKTDIQPLINDGAKRCDIAMSIFNAVVVQTVSVLACGRKIKGKVALLGGPLYFLSQLRVAFKNILNLDEDDLILPKNAQLYIAMGASLLSKDEKCINLNTLIDKIQNLNNDGMLNVNKLEPLFKDEKEYNGFKIRHEKNDITYKDIKNFKGNCFLGIDAGSTTTKAILIDKFGNSLYSHYSSNEGSPLQTIIKVMKNVYDVLPNECSIVASTVTGYGEGLIKKALKVDYGEIETIAHYKSAKFFNENVDFILDIGGQDMKCLKIKNGVIDSIILNEACSSGCGSFLETFATSLSMDIKEFTSKGIYSKSPVDLGSRCTVFMNSRVKQAQKEGASISDISAGLSYSVVKNALFKVIKIRDINDMGENIVVQGGTFYNDLVLRSFEKLIDKEVTRPSIAGVMGAFGAALISKERYKEGNKTKLLNKNQLENISISVNISRCGGCSNNCLLTINKFADSEVFVSGNRCEKGQLIYDNESRLNSNKNINLFKYKYNRLFRYKSLSKKEAIMGEIGIPRVLNMYEDYPFWHTFFTQLGFRVVLSDRSSKEIYQKGITSIASETVCYPAKLVHGHIANLIEKNINYIFYPCITNEKKEDLSANNNYNCPVVISYSEVIKNNVEEIQENNITYINPFISLNNKNKLKERLYEELSVYFNQISKKNIAQAVDKASYEQDQFKKDIQEQGEKALAKINEKGLKGVVLCGRPYHLDPEINHGIPDVINSLDLAVLTEDCVSHLANLKRPLRVVDQWVYHSRLYKAASFVKETKNLELVQLNSFGCGIDAVTIDQVQEILNESSKIYTVIKIDEGNNLGAAKIRLRSLKAAMIQRELNNIQIKNTEDKRIEYKKGRLSKKHTILAPQMSPFHFQFFEKAINLSGFNIEILNSTDNRIIEEGLRYVNNDACYPAIIVIGQMISALKSGKYDLENTSVVITQTGGGCRATNYIGFLRKALYDAGFKNIPVISLSLNGIENNGVIKSITLKLINRIFMSIIYGDLLMKVLHKVRPYERDIGSSNRLYEKWVQKCKDSLEKASIYEFRKNIKSIIEDFDNLEVLDIKKPKVGLVGEILVKFHPVANNNLVNIIESEGGEAVVPELINFFFSCCLNTAYKYKYLEGKWISKELGKSAIYIMEIYQKTYKKELSKSKRFTSPKSIDILAENTENIISIGNQTGEGWLLTGEMIELIEDGVNNIICMQPFGCLPNHITGKGQIKELKRIYKKANIIPIDYDPSASETNQLNRIKLMLSTAFKNN</sequence>
<feature type="domain" description="DUF2229" evidence="6">
    <location>
        <begin position="677"/>
        <end position="897"/>
    </location>
</feature>
<dbReference type="Pfam" id="PF01869">
    <property type="entry name" value="BcrAD_BadFG"/>
    <property type="match status" value="2"/>
</dbReference>
<name>A0ABT7EAZ4_9FIRM</name>
<keyword evidence="4" id="KW-0411">Iron-sulfur</keyword>
<protein>
    <submittedName>
        <fullName evidence="7">Acyl-CoA dehydratase activase-related protein</fullName>
    </submittedName>
</protein>
<dbReference type="Proteomes" id="UP001301012">
    <property type="component" value="Unassembled WGS sequence"/>
</dbReference>
<accession>A0ABT7EAZ4</accession>
<dbReference type="PANTHER" id="PTHR32329">
    <property type="entry name" value="BIFUNCTIONAL PROTEIN [INCLUDES 2-HYDROXYACYL-COA DEHYDRATASE (N-TER) AND ITS ACTIVATOR DOMAIN (C_TERM)-RELATED"/>
    <property type="match status" value="1"/>
</dbReference>
<dbReference type="EMBL" id="JASKYM010000005">
    <property type="protein sequence ID" value="MDK2564109.1"/>
    <property type="molecule type" value="Genomic_DNA"/>
</dbReference>
<dbReference type="InterPro" id="IPR043129">
    <property type="entry name" value="ATPase_NBD"/>
</dbReference>
<dbReference type="InterPro" id="IPR002731">
    <property type="entry name" value="ATPase_BadF"/>
</dbReference>
<comment type="cofactor">
    <cofactor evidence="1">
        <name>[4Fe-4S] cluster</name>
        <dbReference type="ChEBI" id="CHEBI:49883"/>
    </cofactor>
</comment>
<comment type="caution">
    <text evidence="7">The sequence shown here is derived from an EMBL/GenBank/DDBJ whole genome shotgun (WGS) entry which is preliminary data.</text>
</comment>
<evidence type="ECO:0000259" key="6">
    <source>
        <dbReference type="Pfam" id="PF09989"/>
    </source>
</evidence>
<organism evidence="7 8">
    <name type="scientific">Romboutsia sedimentorum</name>
    <dbReference type="NCBI Taxonomy" id="1368474"/>
    <lineage>
        <taxon>Bacteria</taxon>
        <taxon>Bacillati</taxon>
        <taxon>Bacillota</taxon>
        <taxon>Clostridia</taxon>
        <taxon>Peptostreptococcales</taxon>
        <taxon>Peptostreptococcaceae</taxon>
        <taxon>Romboutsia</taxon>
    </lineage>
</organism>
<evidence type="ECO:0000259" key="5">
    <source>
        <dbReference type="Pfam" id="PF01869"/>
    </source>
</evidence>
<dbReference type="SUPFAM" id="SSF53067">
    <property type="entry name" value="Actin-like ATPase domain"/>
    <property type="match status" value="2"/>
</dbReference>
<dbReference type="CDD" id="cd24035">
    <property type="entry name" value="ASKHA_NBD_O66634-like_rpt2"/>
    <property type="match status" value="1"/>
</dbReference>
<reference evidence="7 8" key="1">
    <citation type="submission" date="2023-05" db="EMBL/GenBank/DDBJ databases">
        <title>Rombocin, a short stable natural nisin variant, displays selective antimicrobial activity against Listeria monocytogenes and employs dual mode of action to kill target bacterial strains.</title>
        <authorList>
            <person name="Wambui J."/>
            <person name="Stephan R."/>
            <person name="Kuipers O.P."/>
        </authorList>
    </citation>
    <scope>NUCLEOTIDE SEQUENCE [LARGE SCALE GENOMIC DNA]</scope>
    <source>
        <strain evidence="7 8">RC002</strain>
    </source>
</reference>
<keyword evidence="8" id="KW-1185">Reference proteome</keyword>